<organism evidence="1">
    <name type="scientific">Salmonella anatum</name>
    <dbReference type="NCBI Taxonomy" id="58712"/>
    <lineage>
        <taxon>Bacteria</taxon>
        <taxon>Pseudomonadati</taxon>
        <taxon>Pseudomonadota</taxon>
        <taxon>Gammaproteobacteria</taxon>
        <taxon>Enterobacterales</taxon>
        <taxon>Enterobacteriaceae</taxon>
        <taxon>Salmonella</taxon>
    </lineage>
</organism>
<evidence type="ECO:0000313" key="1">
    <source>
        <dbReference type="EMBL" id="ECA5741996.1"/>
    </source>
</evidence>
<reference evidence="1" key="1">
    <citation type="submission" date="2018-12" db="EMBL/GenBank/DDBJ databases">
        <authorList>
            <person name="Ashton P.M."/>
            <person name="Dallman T."/>
            <person name="Nair S."/>
            <person name="De Pinna E."/>
            <person name="Peters T."/>
            <person name="Grant K."/>
        </authorList>
    </citation>
    <scope>NUCLEOTIDE SEQUENCE</scope>
    <source>
        <strain evidence="1">579117</strain>
    </source>
</reference>
<name>A0A3Y7T1R2_SALAN</name>
<dbReference type="EMBL" id="AAHUUN010000040">
    <property type="protein sequence ID" value="ECA5741996.1"/>
    <property type="molecule type" value="Genomic_DNA"/>
</dbReference>
<dbReference type="Gene3D" id="1.20.120.1620">
    <property type="match status" value="1"/>
</dbReference>
<protein>
    <submittedName>
        <fullName evidence="1">Uncharacterized protein</fullName>
    </submittedName>
</protein>
<feature type="non-terminal residue" evidence="1">
    <location>
        <position position="1"/>
    </location>
</feature>
<dbReference type="AlphaFoldDB" id="A0A3Y7T1R2"/>
<accession>A0A3Y7T1R2</accession>
<comment type="caution">
    <text evidence="1">The sequence shown here is derived from an EMBL/GenBank/DDBJ whole genome shotgun (WGS) entry which is preliminary data.</text>
</comment>
<dbReference type="InterPro" id="IPR038314">
    <property type="entry name" value="T6SS_sf"/>
</dbReference>
<dbReference type="InterPro" id="IPR032032">
    <property type="entry name" value="Tai4"/>
</dbReference>
<dbReference type="Pfam" id="PF16695">
    <property type="entry name" value="Tai4"/>
    <property type="match status" value="1"/>
</dbReference>
<proteinExistence type="predicted"/>
<gene>
    <name evidence="1" type="ORF">EL818_23000</name>
</gene>
<sequence>KKYSGLKYNGSISSDFNTMKCIDFIHDRELNELIKRRVEK</sequence>